<feature type="transmembrane region" description="Helical" evidence="2">
    <location>
        <begin position="211"/>
        <end position="235"/>
    </location>
</feature>
<dbReference type="EMBL" id="CP041695">
    <property type="protein sequence ID" value="QDP81147.1"/>
    <property type="molecule type" value="Genomic_DNA"/>
</dbReference>
<evidence type="ECO:0000256" key="2">
    <source>
        <dbReference type="SAM" id="Phobius"/>
    </source>
</evidence>
<organism evidence="3 4">
    <name type="scientific">Nocardia otitidiscaviarum</name>
    <dbReference type="NCBI Taxonomy" id="1823"/>
    <lineage>
        <taxon>Bacteria</taxon>
        <taxon>Bacillati</taxon>
        <taxon>Actinomycetota</taxon>
        <taxon>Actinomycetes</taxon>
        <taxon>Mycobacteriales</taxon>
        <taxon>Nocardiaceae</taxon>
        <taxon>Nocardia</taxon>
    </lineage>
</organism>
<feature type="transmembrane region" description="Helical" evidence="2">
    <location>
        <begin position="241"/>
        <end position="259"/>
    </location>
</feature>
<gene>
    <name evidence="3" type="ORF">FOH10_22955</name>
</gene>
<proteinExistence type="predicted"/>
<dbReference type="KEGG" id="nod:FOH10_22955"/>
<dbReference type="Proteomes" id="UP000317039">
    <property type="component" value="Chromosome"/>
</dbReference>
<accession>A0A516NQG3</accession>
<keyword evidence="2" id="KW-1133">Transmembrane helix</keyword>
<dbReference type="AlphaFoldDB" id="A0A516NQG3"/>
<evidence type="ECO:0000313" key="4">
    <source>
        <dbReference type="Proteomes" id="UP000317039"/>
    </source>
</evidence>
<dbReference type="RefSeq" id="WP_143982272.1">
    <property type="nucleotide sequence ID" value="NZ_CP041695.1"/>
</dbReference>
<keyword evidence="2" id="KW-0472">Membrane</keyword>
<reference evidence="3 4" key="1">
    <citation type="submission" date="2019-07" db="EMBL/GenBank/DDBJ databases">
        <title>Complete Genome Sequence and Methylome Analysis of Nocardia otitidis-caviarum NEB252.</title>
        <authorList>
            <person name="Fomenkov A."/>
            <person name="Anton B.P."/>
            <person name="Vincze T."/>
            <person name="Roberts R.J."/>
        </authorList>
    </citation>
    <scope>NUCLEOTIDE SEQUENCE [LARGE SCALE GENOMIC DNA]</scope>
    <source>
        <strain evidence="3 4">NEB252</strain>
    </source>
</reference>
<protein>
    <submittedName>
        <fullName evidence="3">Lamin tail domain-containing protein</fullName>
    </submittedName>
</protein>
<feature type="region of interest" description="Disordered" evidence="1">
    <location>
        <begin position="1"/>
        <end position="20"/>
    </location>
</feature>
<evidence type="ECO:0000313" key="3">
    <source>
        <dbReference type="EMBL" id="QDP81147.1"/>
    </source>
</evidence>
<name>A0A516NQG3_9NOCA</name>
<sequence>MSAHDTEPMPPAPRAVRPAPRGPATRLAALAMIVVLLVLGGAGLAAAADGVDATATLDGRPLAGANASDPVRFDPHRPAQIVVELTNGTGAPVTVRRVDLTGHVLGLNFFSYSTAVEMTVAAGDTETLTYRLDPAGLDGQATGLIGTTITVIGGDGEPVATVSTVVDVRGSLFSVYGLFGIVLAVLTALAIADAALTVARHRLSANRWQRGLRLLAPGVGVALMIGFTASVARWWVPATPLWLALAGATATVFFLTGYFSPTPEQPDDLDLDPADLAAARELDAHGYGTVEPVGHAQPFGPSVSADSAVGGADARRRTGPRPSWYDPSEEPTVSVRSPHGRGPGGTLHDVGGTLPELPGPNRADMAASTTEVAGRTAWRTDETTVGAEPDPGVGRREPAVVTDPDSTATVRRGLSGDVAGSSGQGDGR</sequence>
<keyword evidence="2" id="KW-0812">Transmembrane</keyword>
<feature type="transmembrane region" description="Helical" evidence="2">
    <location>
        <begin position="173"/>
        <end position="199"/>
    </location>
</feature>
<evidence type="ECO:0000256" key="1">
    <source>
        <dbReference type="SAM" id="MobiDB-lite"/>
    </source>
</evidence>
<feature type="region of interest" description="Disordered" evidence="1">
    <location>
        <begin position="288"/>
        <end position="428"/>
    </location>
</feature>
<dbReference type="GeneID" id="80335223"/>